<feature type="compositionally biased region" description="Basic residues" evidence="1">
    <location>
        <begin position="340"/>
        <end position="360"/>
    </location>
</feature>
<organism evidence="4 5">
    <name type="scientific">Stutzerimonas stutzeri CCUG 29243</name>
    <dbReference type="NCBI Taxonomy" id="1196835"/>
    <lineage>
        <taxon>Bacteria</taxon>
        <taxon>Pseudomonadati</taxon>
        <taxon>Pseudomonadota</taxon>
        <taxon>Gammaproteobacteria</taxon>
        <taxon>Pseudomonadales</taxon>
        <taxon>Pseudomonadaceae</taxon>
        <taxon>Stutzerimonas</taxon>
    </lineage>
</organism>
<dbReference type="Proteomes" id="UP000006063">
    <property type="component" value="Chromosome"/>
</dbReference>
<feature type="transmembrane region" description="Helical" evidence="2">
    <location>
        <begin position="34"/>
        <end position="54"/>
    </location>
</feature>
<keyword evidence="2" id="KW-0472">Membrane</keyword>
<dbReference type="InterPro" id="IPR036691">
    <property type="entry name" value="Endo/exonu/phosph_ase_sf"/>
</dbReference>
<reference evidence="4 5" key="1">
    <citation type="journal article" date="2012" name="J. Bacteriol.">
        <title>Complete Genome Sequence of the Naphthalene-Degrading Bacterium Pseudomonas stutzeri AN10 (CCUG 29243).</title>
        <authorList>
            <person name="Brunet-Galmes I."/>
            <person name="Busquets A."/>
            <person name="Pena A."/>
            <person name="Gomila M."/>
            <person name="Nogales B."/>
            <person name="Garcia-Valdes E."/>
            <person name="Lalucat J."/>
            <person name="Bennasar A."/>
            <person name="Bosch R."/>
        </authorList>
    </citation>
    <scope>NUCLEOTIDE SEQUENCE [LARGE SCALE GENOMIC DNA]</scope>
    <source>
        <strain evidence="4 5">CCUG 29243</strain>
    </source>
</reference>
<accession>I4CTR7</accession>
<feature type="domain" description="Endonuclease/exonuclease/phosphatase" evidence="3">
    <location>
        <begin position="105"/>
        <end position="162"/>
    </location>
</feature>
<feature type="region of interest" description="Disordered" evidence="1">
    <location>
        <begin position="320"/>
        <end position="391"/>
    </location>
</feature>
<feature type="compositionally biased region" description="Basic and acidic residues" evidence="1">
    <location>
        <begin position="361"/>
        <end position="377"/>
    </location>
</feature>
<evidence type="ECO:0000256" key="2">
    <source>
        <dbReference type="SAM" id="Phobius"/>
    </source>
</evidence>
<keyword evidence="2" id="KW-0812">Transmembrane</keyword>
<dbReference type="KEGG" id="psc:A458_11185"/>
<dbReference type="SUPFAM" id="SSF56219">
    <property type="entry name" value="DNase I-like"/>
    <property type="match status" value="1"/>
</dbReference>
<proteinExistence type="predicted"/>
<evidence type="ECO:0000313" key="4">
    <source>
        <dbReference type="EMBL" id="AFM33474.1"/>
    </source>
</evidence>
<evidence type="ECO:0000313" key="5">
    <source>
        <dbReference type="Proteomes" id="UP000006063"/>
    </source>
</evidence>
<evidence type="ECO:0000256" key="1">
    <source>
        <dbReference type="SAM" id="MobiDB-lite"/>
    </source>
</evidence>
<protein>
    <recommendedName>
        <fullName evidence="3">Endonuclease/exonuclease/phosphatase domain-containing protein</fullName>
    </recommendedName>
</protein>
<keyword evidence="2" id="KW-1133">Transmembrane helix</keyword>
<name>I4CTR7_STUST</name>
<feature type="compositionally biased region" description="Polar residues" evidence="1">
    <location>
        <begin position="326"/>
        <end position="336"/>
    </location>
</feature>
<dbReference type="AlphaFoldDB" id="I4CTR7"/>
<dbReference type="eggNOG" id="COG3021">
    <property type="taxonomic scope" value="Bacteria"/>
</dbReference>
<feature type="transmembrane region" description="Helical" evidence="2">
    <location>
        <begin position="6"/>
        <end position="22"/>
    </location>
</feature>
<dbReference type="InterPro" id="IPR005135">
    <property type="entry name" value="Endo/exonuclease/phosphatase"/>
</dbReference>
<evidence type="ECO:0000259" key="3">
    <source>
        <dbReference type="Pfam" id="PF03372"/>
    </source>
</evidence>
<gene>
    <name evidence="4" type="ORF">A458_11185</name>
</gene>
<dbReference type="HOGENOM" id="CLU_705702_0_0_6"/>
<sequence>MIEGVLLLTTGLFVLVTLLPLWRHRAWWVRVWEFPRLQLGALLVALLVAQGMLLDYSQPWHYLISALAGACLVYQLAWVVPYTRPWCNEVRRAETDAAGPRIRVMSSNVLGPNRQSDRLLALVREYRPDVLVTLESDQWWETQLEQLAEQYRTASAAHRTTSTACMCFHVCRWKSRSCAFWWRTTCPPCMPGCVSATSSRCACTFCIRHRPARPRTRNPPSATRSCWWSPGASRTTMTRSSSAVTSMMSPGRPPRACSARSAGCSIRVWAAACTTPSMPITGLCAGRWITSFTARISASSACCGCLISAPTISRCSSSCSTTPSTLKNNMASKPTARTNSRPRKPSTRSRSPRARCRSLRPARDAEPLAISRGDRPMLENTARPVQTREPA</sequence>
<feature type="transmembrane region" description="Helical" evidence="2">
    <location>
        <begin position="60"/>
        <end position="82"/>
    </location>
</feature>
<dbReference type="Pfam" id="PF03372">
    <property type="entry name" value="Exo_endo_phos"/>
    <property type="match status" value="1"/>
</dbReference>
<dbReference type="GO" id="GO:0003824">
    <property type="term" value="F:catalytic activity"/>
    <property type="evidence" value="ECO:0007669"/>
    <property type="project" value="InterPro"/>
</dbReference>
<dbReference type="EMBL" id="CP003677">
    <property type="protein sequence ID" value="AFM33474.1"/>
    <property type="molecule type" value="Genomic_DNA"/>
</dbReference>